<sequence>MRTCDDNRKEDGGNSYLFVLFILTKLCLDVIFPSPPINKAAASYDAKHIICLVPYMLVICFAAKRTQEVCVQLICQRHNVVEVRFRTPYFIITNQALNNHTTRKEEDNRGNREE</sequence>
<feature type="transmembrane region" description="Helical" evidence="1">
    <location>
        <begin position="46"/>
        <end position="63"/>
    </location>
</feature>
<name>A0AAV4B8C3_9GAST</name>
<proteinExistence type="predicted"/>
<reference evidence="2 3" key="1">
    <citation type="journal article" date="2021" name="Elife">
        <title>Chloroplast acquisition without the gene transfer in kleptoplastic sea slugs, Plakobranchus ocellatus.</title>
        <authorList>
            <person name="Maeda T."/>
            <person name="Takahashi S."/>
            <person name="Yoshida T."/>
            <person name="Shimamura S."/>
            <person name="Takaki Y."/>
            <person name="Nagai Y."/>
            <person name="Toyoda A."/>
            <person name="Suzuki Y."/>
            <person name="Arimoto A."/>
            <person name="Ishii H."/>
            <person name="Satoh N."/>
            <person name="Nishiyama T."/>
            <person name="Hasebe M."/>
            <person name="Maruyama T."/>
            <person name="Minagawa J."/>
            <person name="Obokata J."/>
            <person name="Shigenobu S."/>
        </authorList>
    </citation>
    <scope>NUCLEOTIDE SEQUENCE [LARGE SCALE GENOMIC DNA]</scope>
</reference>
<evidence type="ECO:0000256" key="1">
    <source>
        <dbReference type="SAM" id="Phobius"/>
    </source>
</evidence>
<keyword evidence="3" id="KW-1185">Reference proteome</keyword>
<feature type="transmembrane region" description="Helical" evidence="1">
    <location>
        <begin position="16"/>
        <end position="34"/>
    </location>
</feature>
<evidence type="ECO:0008006" key="4">
    <source>
        <dbReference type="Google" id="ProtNLM"/>
    </source>
</evidence>
<evidence type="ECO:0000313" key="3">
    <source>
        <dbReference type="Proteomes" id="UP000735302"/>
    </source>
</evidence>
<organism evidence="2 3">
    <name type="scientific">Plakobranchus ocellatus</name>
    <dbReference type="NCBI Taxonomy" id="259542"/>
    <lineage>
        <taxon>Eukaryota</taxon>
        <taxon>Metazoa</taxon>
        <taxon>Spiralia</taxon>
        <taxon>Lophotrochozoa</taxon>
        <taxon>Mollusca</taxon>
        <taxon>Gastropoda</taxon>
        <taxon>Heterobranchia</taxon>
        <taxon>Euthyneura</taxon>
        <taxon>Panpulmonata</taxon>
        <taxon>Sacoglossa</taxon>
        <taxon>Placobranchoidea</taxon>
        <taxon>Plakobranchidae</taxon>
        <taxon>Plakobranchus</taxon>
    </lineage>
</organism>
<dbReference type="EMBL" id="BLXT01004630">
    <property type="protein sequence ID" value="GFO15742.1"/>
    <property type="molecule type" value="Genomic_DNA"/>
</dbReference>
<keyword evidence="1" id="KW-0472">Membrane</keyword>
<comment type="caution">
    <text evidence="2">The sequence shown here is derived from an EMBL/GenBank/DDBJ whole genome shotgun (WGS) entry which is preliminary data.</text>
</comment>
<accession>A0AAV4B8C3</accession>
<evidence type="ECO:0000313" key="2">
    <source>
        <dbReference type="EMBL" id="GFO15742.1"/>
    </source>
</evidence>
<protein>
    <recommendedName>
        <fullName evidence="4">G-protein coupled receptors family 1 profile domain-containing protein</fullName>
    </recommendedName>
</protein>
<keyword evidence="1" id="KW-0812">Transmembrane</keyword>
<gene>
    <name evidence="2" type="ORF">PoB_004224700</name>
</gene>
<dbReference type="AlphaFoldDB" id="A0AAV4B8C3"/>
<keyword evidence="1" id="KW-1133">Transmembrane helix</keyword>
<dbReference type="Proteomes" id="UP000735302">
    <property type="component" value="Unassembled WGS sequence"/>
</dbReference>